<organism evidence="1 2">
    <name type="scientific">Tolypocladium ophioglossoides (strain CBS 100239)</name>
    <name type="common">Snaketongue truffleclub</name>
    <name type="synonym">Elaphocordyceps ophioglossoides</name>
    <dbReference type="NCBI Taxonomy" id="1163406"/>
    <lineage>
        <taxon>Eukaryota</taxon>
        <taxon>Fungi</taxon>
        <taxon>Dikarya</taxon>
        <taxon>Ascomycota</taxon>
        <taxon>Pezizomycotina</taxon>
        <taxon>Sordariomycetes</taxon>
        <taxon>Hypocreomycetidae</taxon>
        <taxon>Hypocreales</taxon>
        <taxon>Ophiocordycipitaceae</taxon>
        <taxon>Tolypocladium</taxon>
    </lineage>
</organism>
<name>A0A0L0NBP0_TOLOC</name>
<keyword evidence="2" id="KW-1185">Reference proteome</keyword>
<evidence type="ECO:0000313" key="1">
    <source>
        <dbReference type="EMBL" id="KND91498.1"/>
    </source>
</evidence>
<comment type="caution">
    <text evidence="1">The sequence shown here is derived from an EMBL/GenBank/DDBJ whole genome shotgun (WGS) entry which is preliminary data.</text>
</comment>
<gene>
    <name evidence="1" type="ORF">TOPH_03775</name>
</gene>
<dbReference type="OrthoDB" id="422427at2759"/>
<accession>A0A0L0NBP0</accession>
<sequence length="207" mass="23064">MTGGVASVLRRPSDLRKRETALDALKELARHLVAHDMTFFAVVQLLARATLMDADHGDADGPGGLADAEAEVAVVGVDVATLLEGLDDFDDGLDEGGVEVAGFELAEELVLPKQPLQPFLVLGYRPVDPHVLFFHQRECRRYRPLCHHRCQLPIPLQPHSMRLAKQLHRLPQRPELIDQILVGHALPPRPYAVLDVLTRRLDQLRQP</sequence>
<reference evidence="1 2" key="1">
    <citation type="journal article" date="2015" name="BMC Genomics">
        <title>The genome of the truffle-parasite Tolypocladium ophioglossoides and the evolution of antifungal peptaibiotics.</title>
        <authorList>
            <person name="Quandt C.A."/>
            <person name="Bushley K.E."/>
            <person name="Spatafora J.W."/>
        </authorList>
    </citation>
    <scope>NUCLEOTIDE SEQUENCE [LARGE SCALE GENOMIC DNA]</scope>
    <source>
        <strain evidence="1 2">CBS 100239</strain>
    </source>
</reference>
<dbReference type="EMBL" id="LFRF01000008">
    <property type="protein sequence ID" value="KND91498.1"/>
    <property type="molecule type" value="Genomic_DNA"/>
</dbReference>
<dbReference type="Proteomes" id="UP000036947">
    <property type="component" value="Unassembled WGS sequence"/>
</dbReference>
<dbReference type="AlphaFoldDB" id="A0A0L0NBP0"/>
<proteinExistence type="predicted"/>
<evidence type="ECO:0000313" key="2">
    <source>
        <dbReference type="Proteomes" id="UP000036947"/>
    </source>
</evidence>
<protein>
    <submittedName>
        <fullName evidence="1">Uncharacterized protein</fullName>
    </submittedName>
</protein>